<evidence type="ECO:0000313" key="2">
    <source>
        <dbReference type="Proteomes" id="UP000214746"/>
    </source>
</evidence>
<protein>
    <submittedName>
        <fullName evidence="1">Uncharacterized protein</fullName>
    </submittedName>
</protein>
<proteinExistence type="predicted"/>
<dbReference type="Proteomes" id="UP000214746">
    <property type="component" value="Unassembled WGS sequence"/>
</dbReference>
<name>A0A2W1NB50_PAEXE</name>
<accession>A0A2W1NB50</accession>
<comment type="caution">
    <text evidence="1">The sequence shown here is derived from an EMBL/GenBank/DDBJ whole genome shotgun (WGS) entry which is preliminary data.</text>
</comment>
<dbReference type="EMBL" id="NHRJ02000004">
    <property type="protein sequence ID" value="PZE20890.1"/>
    <property type="molecule type" value="Genomic_DNA"/>
</dbReference>
<sequence>MQDGAIIKESFVQNERTSLNVMIEIIAIKLQQIRINYFKKKARKEKQAKRNKVPLLLGVLEQEKEDSR</sequence>
<evidence type="ECO:0000313" key="1">
    <source>
        <dbReference type="EMBL" id="PZE20890.1"/>
    </source>
</evidence>
<keyword evidence="2" id="KW-1185">Reference proteome</keyword>
<reference evidence="1" key="1">
    <citation type="submission" date="2018-06" db="EMBL/GenBank/DDBJ databases">
        <title>Paenibacillus xerothermodurans sp. nov. an extremely dry heat resistant spore forming bacterium isolated from the soil of Cape Canaveral, Florida.</title>
        <authorList>
            <person name="Seuylemezian A."/>
            <person name="Kaur N."/>
            <person name="Patil P."/>
            <person name="Patil P."/>
            <person name="Mayilraj S."/>
            <person name="Vaishampayan P."/>
        </authorList>
    </citation>
    <scope>NUCLEOTIDE SEQUENCE [LARGE SCALE GENOMIC DNA]</scope>
    <source>
        <strain evidence="1">ATCC 27380</strain>
    </source>
</reference>
<gene>
    <name evidence="1" type="ORF">CBW46_009325</name>
</gene>
<organism evidence="1 2">
    <name type="scientific">Paenibacillus xerothermodurans</name>
    <dbReference type="NCBI Taxonomy" id="1977292"/>
    <lineage>
        <taxon>Bacteria</taxon>
        <taxon>Bacillati</taxon>
        <taxon>Bacillota</taxon>
        <taxon>Bacilli</taxon>
        <taxon>Bacillales</taxon>
        <taxon>Paenibacillaceae</taxon>
        <taxon>Paenibacillus</taxon>
    </lineage>
</organism>
<dbReference type="AlphaFoldDB" id="A0A2W1NB50"/>